<evidence type="ECO:0000313" key="4">
    <source>
        <dbReference type="Proteomes" id="UP000315471"/>
    </source>
</evidence>
<dbReference type="InterPro" id="IPR002798">
    <property type="entry name" value="SpoIIM-like"/>
</dbReference>
<reference evidence="3 4" key="1">
    <citation type="submission" date="2019-02" db="EMBL/GenBank/DDBJ databases">
        <title>Deep-cultivation of Planctomycetes and their phenomic and genomic characterization uncovers novel biology.</title>
        <authorList>
            <person name="Wiegand S."/>
            <person name="Jogler M."/>
            <person name="Boedeker C."/>
            <person name="Pinto D."/>
            <person name="Vollmers J."/>
            <person name="Rivas-Marin E."/>
            <person name="Kohn T."/>
            <person name="Peeters S.H."/>
            <person name="Heuer A."/>
            <person name="Rast P."/>
            <person name="Oberbeckmann S."/>
            <person name="Bunk B."/>
            <person name="Jeske O."/>
            <person name="Meyerdierks A."/>
            <person name="Storesund J.E."/>
            <person name="Kallscheuer N."/>
            <person name="Luecker S."/>
            <person name="Lage O.M."/>
            <person name="Pohl T."/>
            <person name="Merkel B.J."/>
            <person name="Hornburger P."/>
            <person name="Mueller R.-W."/>
            <person name="Bruemmer F."/>
            <person name="Labrenz M."/>
            <person name="Spormann A.M."/>
            <person name="Op Den Camp H."/>
            <person name="Overmann J."/>
            <person name="Amann R."/>
            <person name="Jetten M.S.M."/>
            <person name="Mascher T."/>
            <person name="Medema M.H."/>
            <person name="Devos D.P."/>
            <person name="Kaster A.-K."/>
            <person name="Ovreas L."/>
            <person name="Rohde M."/>
            <person name="Galperin M.Y."/>
            <person name="Jogler C."/>
        </authorList>
    </citation>
    <scope>NUCLEOTIDE SEQUENCE [LARGE SCALE GENOMIC DNA]</scope>
    <source>
        <strain evidence="3 4">Q31b</strain>
    </source>
</reference>
<feature type="transmembrane region" description="Helical" evidence="2">
    <location>
        <begin position="236"/>
        <end position="256"/>
    </location>
</feature>
<dbReference type="Pfam" id="PF01944">
    <property type="entry name" value="SpoIIM"/>
    <property type="match status" value="1"/>
</dbReference>
<feature type="transmembrane region" description="Helical" evidence="2">
    <location>
        <begin position="187"/>
        <end position="216"/>
    </location>
</feature>
<dbReference type="OrthoDB" id="9800053at2"/>
<feature type="transmembrane region" description="Helical" evidence="2">
    <location>
        <begin position="302"/>
        <end position="325"/>
    </location>
</feature>
<keyword evidence="2" id="KW-0812">Transmembrane</keyword>
<dbReference type="EMBL" id="SJPY01000005">
    <property type="protein sequence ID" value="TWU40330.1"/>
    <property type="molecule type" value="Genomic_DNA"/>
</dbReference>
<keyword evidence="2" id="KW-0472">Membrane</keyword>
<comment type="caution">
    <text evidence="3">The sequence shown here is derived from an EMBL/GenBank/DDBJ whole genome shotgun (WGS) entry which is preliminary data.</text>
</comment>
<evidence type="ECO:0000256" key="2">
    <source>
        <dbReference type="SAM" id="Phobius"/>
    </source>
</evidence>
<keyword evidence="4" id="KW-1185">Reference proteome</keyword>
<dbReference type="Proteomes" id="UP000315471">
    <property type="component" value="Unassembled WGS sequence"/>
</dbReference>
<feature type="region of interest" description="Disordered" evidence="1">
    <location>
        <begin position="351"/>
        <end position="380"/>
    </location>
</feature>
<feature type="transmembrane region" description="Helical" evidence="2">
    <location>
        <begin position="277"/>
        <end position="296"/>
    </location>
</feature>
<proteinExistence type="predicted"/>
<sequence length="380" mass="41231">MKVASLLDRRRAQWNELERLCGAMENRGRTDGSGPPEHRGARGIARFSSLYRSACADLALADAYQLPPATVAYLHQLVARAHNQLYRAKKFNPSSWVDVVFREAPQQIFADPCVRVATLIFFGLFSLSMYLGYNETMFPGFASAMVGSEQLDAVEEMYEEPLSGSLDHYVQMAGFYINHNTGIGLKCFAYGILILPCVFILAYNAISLGTIFGYMAREDVTGSDNFFHFVTAHGPFELTAIALSAAAGLRLGIGLFRTGGLTRSDSIRLSAQKAIPIMAASVVLFVLAAFTEGFLSPSPAPYLFKAGWAIMSSGMISFYFVVLGFPSQTRSVGYFSKQTIDWDSDTEGVPDPLATDPLATDPLATGPLATGPTKGVIDAT</sequence>
<dbReference type="AlphaFoldDB" id="A0A5C6DUG0"/>
<protein>
    <recommendedName>
        <fullName evidence="5">Stage II sporulation protein M</fullName>
    </recommendedName>
</protein>
<name>A0A5C6DUG0_9BACT</name>
<gene>
    <name evidence="3" type="ORF">Q31b_36780</name>
</gene>
<dbReference type="PANTHER" id="PTHR35337">
    <property type="entry name" value="SLR1478 PROTEIN"/>
    <property type="match status" value="1"/>
</dbReference>
<evidence type="ECO:0000256" key="1">
    <source>
        <dbReference type="SAM" id="MobiDB-lite"/>
    </source>
</evidence>
<accession>A0A5C6DUG0</accession>
<organism evidence="3 4">
    <name type="scientific">Novipirellula aureliae</name>
    <dbReference type="NCBI Taxonomy" id="2527966"/>
    <lineage>
        <taxon>Bacteria</taxon>
        <taxon>Pseudomonadati</taxon>
        <taxon>Planctomycetota</taxon>
        <taxon>Planctomycetia</taxon>
        <taxon>Pirellulales</taxon>
        <taxon>Pirellulaceae</taxon>
        <taxon>Novipirellula</taxon>
    </lineage>
</organism>
<keyword evidence="2" id="KW-1133">Transmembrane helix</keyword>
<evidence type="ECO:0008006" key="5">
    <source>
        <dbReference type="Google" id="ProtNLM"/>
    </source>
</evidence>
<evidence type="ECO:0000313" key="3">
    <source>
        <dbReference type="EMBL" id="TWU40330.1"/>
    </source>
</evidence>
<dbReference type="PANTHER" id="PTHR35337:SF1">
    <property type="entry name" value="SLR1478 PROTEIN"/>
    <property type="match status" value="1"/>
</dbReference>
<dbReference type="RefSeq" id="WP_146600912.1">
    <property type="nucleotide sequence ID" value="NZ_SJPY01000005.1"/>
</dbReference>